<accession>A0ABQ2FBH6</accession>
<dbReference type="InterPro" id="IPR036390">
    <property type="entry name" value="WH_DNA-bd_sf"/>
</dbReference>
<dbReference type="RefSeq" id="WP_022922106.1">
    <property type="nucleotide sequence ID" value="NZ_BMLB01000006.1"/>
</dbReference>
<dbReference type="Gene3D" id="1.10.10.10">
    <property type="entry name" value="Winged helix-like DNA-binding domain superfamily/Winged helix DNA-binding domain"/>
    <property type="match status" value="1"/>
</dbReference>
<sequence>MARPTSPADLLLHPVRLRVLHALLGGEELTTADLATRLPDVPTASLYRHVARLVDAGVLTVVSERAVRGTTERTYAVDLAATHLGPDALATMSREDHRRAFTAFTAGLLGQFERYLEREEVDLARDRVGYREAALWLTDEELDELLGELRDTVAERTAHRPGPGRVRRTLATVVLPDDVPGT</sequence>
<evidence type="ECO:0000313" key="3">
    <source>
        <dbReference type="Proteomes" id="UP000662111"/>
    </source>
</evidence>
<evidence type="ECO:0000313" key="2">
    <source>
        <dbReference type="EMBL" id="GGK78155.1"/>
    </source>
</evidence>
<reference evidence="3" key="1">
    <citation type="journal article" date="2019" name="Int. J. Syst. Evol. Microbiol.">
        <title>The Global Catalogue of Microorganisms (GCM) 10K type strain sequencing project: providing services to taxonomists for standard genome sequencing and annotation.</title>
        <authorList>
            <consortium name="The Broad Institute Genomics Platform"/>
            <consortium name="The Broad Institute Genome Sequencing Center for Infectious Disease"/>
            <person name="Wu L."/>
            <person name="Ma J."/>
        </authorList>
    </citation>
    <scope>NUCLEOTIDE SEQUENCE [LARGE SCALE GENOMIC DNA]</scope>
    <source>
        <strain evidence="3">CGMCC 1.5362</strain>
    </source>
</reference>
<evidence type="ECO:0000259" key="1">
    <source>
        <dbReference type="SMART" id="SM00418"/>
    </source>
</evidence>
<dbReference type="SMART" id="SM00418">
    <property type="entry name" value="HTH_ARSR"/>
    <property type="match status" value="1"/>
</dbReference>
<dbReference type="Proteomes" id="UP000662111">
    <property type="component" value="Unassembled WGS sequence"/>
</dbReference>
<dbReference type="InterPro" id="IPR036388">
    <property type="entry name" value="WH-like_DNA-bd_sf"/>
</dbReference>
<feature type="domain" description="HTH arsR-type" evidence="1">
    <location>
        <begin position="10"/>
        <end position="90"/>
    </location>
</feature>
<comment type="caution">
    <text evidence="2">The sequence shown here is derived from an EMBL/GenBank/DDBJ whole genome shotgun (WGS) entry which is preliminary data.</text>
</comment>
<dbReference type="EMBL" id="BMLB01000006">
    <property type="protein sequence ID" value="GGK78155.1"/>
    <property type="molecule type" value="Genomic_DNA"/>
</dbReference>
<organism evidence="2 3">
    <name type="scientific">Ornithinimicrobium pekingense</name>
    <dbReference type="NCBI Taxonomy" id="384677"/>
    <lineage>
        <taxon>Bacteria</taxon>
        <taxon>Bacillati</taxon>
        <taxon>Actinomycetota</taxon>
        <taxon>Actinomycetes</taxon>
        <taxon>Micrococcales</taxon>
        <taxon>Ornithinimicrobiaceae</taxon>
        <taxon>Ornithinimicrobium</taxon>
    </lineage>
</organism>
<gene>
    <name evidence="2" type="ORF">GCM10011509_28390</name>
</gene>
<dbReference type="SUPFAM" id="SSF46785">
    <property type="entry name" value="Winged helix' DNA-binding domain"/>
    <property type="match status" value="1"/>
</dbReference>
<dbReference type="Gene3D" id="6.10.140.2180">
    <property type="match status" value="1"/>
</dbReference>
<dbReference type="Pfam" id="PF12840">
    <property type="entry name" value="HTH_20"/>
    <property type="match status" value="1"/>
</dbReference>
<protein>
    <submittedName>
        <fullName evidence="2">Transcriptional regulator</fullName>
    </submittedName>
</protein>
<name>A0ABQ2FBH6_9MICO</name>
<dbReference type="CDD" id="cd00090">
    <property type="entry name" value="HTH_ARSR"/>
    <property type="match status" value="1"/>
</dbReference>
<keyword evidence="3" id="KW-1185">Reference proteome</keyword>
<proteinExistence type="predicted"/>
<dbReference type="InterPro" id="IPR011991">
    <property type="entry name" value="ArsR-like_HTH"/>
</dbReference>
<dbReference type="InterPro" id="IPR001845">
    <property type="entry name" value="HTH_ArsR_DNA-bd_dom"/>
</dbReference>